<evidence type="ECO:0000256" key="1">
    <source>
        <dbReference type="SAM" id="SignalP"/>
    </source>
</evidence>
<proteinExistence type="predicted"/>
<keyword evidence="3" id="KW-1185">Reference proteome</keyword>
<evidence type="ECO:0008006" key="4">
    <source>
        <dbReference type="Google" id="ProtNLM"/>
    </source>
</evidence>
<accession>A0ABS5TVK3</accession>
<feature type="chain" id="PRO_5045993160" description="Lipoprotein" evidence="1">
    <location>
        <begin position="28"/>
        <end position="174"/>
    </location>
</feature>
<organism evidence="2 3">
    <name type="scientific">Cellulomonas fulva</name>
    <dbReference type="NCBI Taxonomy" id="2835530"/>
    <lineage>
        <taxon>Bacteria</taxon>
        <taxon>Bacillati</taxon>
        <taxon>Actinomycetota</taxon>
        <taxon>Actinomycetes</taxon>
        <taxon>Micrococcales</taxon>
        <taxon>Cellulomonadaceae</taxon>
        <taxon>Cellulomonas</taxon>
    </lineage>
</organism>
<dbReference type="Proteomes" id="UP000722125">
    <property type="component" value="Unassembled WGS sequence"/>
</dbReference>
<gene>
    <name evidence="2" type="ORF">KIN34_02585</name>
</gene>
<feature type="signal peptide" evidence="1">
    <location>
        <begin position="1"/>
        <end position="27"/>
    </location>
</feature>
<dbReference type="PROSITE" id="PS51257">
    <property type="entry name" value="PROKAR_LIPOPROTEIN"/>
    <property type="match status" value="1"/>
</dbReference>
<evidence type="ECO:0000313" key="2">
    <source>
        <dbReference type="EMBL" id="MBT0993176.1"/>
    </source>
</evidence>
<sequence>MTSLRPRRPGTRAVAAAAGLAVGLLLAGCSATNPIQTEHDYSPSDGVRVTVGDVRGNNLMLLTSGEGAPGVLHGAFTNDATEDRTVTVSFAGADGAEATDATTVQVPARSTVLLDGTEDEGRAEVSVAATPVAPGDVATITLETDADGSTDLQVPVLDGTLPDYATSVPSPSAS</sequence>
<keyword evidence="1" id="KW-0732">Signal</keyword>
<evidence type="ECO:0000313" key="3">
    <source>
        <dbReference type="Proteomes" id="UP000722125"/>
    </source>
</evidence>
<reference evidence="2 3" key="1">
    <citation type="submission" date="2021-05" db="EMBL/GenBank/DDBJ databases">
        <title>Description of Cellulomonas sp. DKR-3 sp. nov.</title>
        <authorList>
            <person name="Dahal R.H."/>
            <person name="Chaudhary D.K."/>
        </authorList>
    </citation>
    <scope>NUCLEOTIDE SEQUENCE [LARGE SCALE GENOMIC DNA]</scope>
    <source>
        <strain evidence="2 3">DKR-3</strain>
    </source>
</reference>
<name>A0ABS5TVK3_9CELL</name>
<dbReference type="EMBL" id="JAHBOH010000001">
    <property type="protein sequence ID" value="MBT0993176.1"/>
    <property type="molecule type" value="Genomic_DNA"/>
</dbReference>
<protein>
    <recommendedName>
        <fullName evidence="4">Lipoprotein</fullName>
    </recommendedName>
</protein>
<comment type="caution">
    <text evidence="2">The sequence shown here is derived from an EMBL/GenBank/DDBJ whole genome shotgun (WGS) entry which is preliminary data.</text>
</comment>
<dbReference type="RefSeq" id="WP_214346248.1">
    <property type="nucleotide sequence ID" value="NZ_JAHBOH010000001.1"/>
</dbReference>